<comment type="similarity">
    <text evidence="3 9">Belongs to the CobD/CbiB family.</text>
</comment>
<dbReference type="GO" id="GO:0015420">
    <property type="term" value="F:ABC-type vitamin B12 transporter activity"/>
    <property type="evidence" value="ECO:0007669"/>
    <property type="project" value="UniProtKB-UniRule"/>
</dbReference>
<keyword evidence="4 9" id="KW-1003">Cell membrane</keyword>
<dbReference type="HAMAP" id="MF_00024">
    <property type="entry name" value="CobD_CbiB"/>
    <property type="match status" value="1"/>
</dbReference>
<keyword evidence="8 9" id="KW-0472">Membrane</keyword>
<dbReference type="RefSeq" id="WP_004099730.1">
    <property type="nucleotide sequence ID" value="NZ_AFGF01000269.1"/>
</dbReference>
<evidence type="ECO:0000256" key="3">
    <source>
        <dbReference type="ARBA" id="ARBA00006263"/>
    </source>
</evidence>
<organism evidence="10 11">
    <name type="scientific">Acetonema longum DSM 6540</name>
    <dbReference type="NCBI Taxonomy" id="1009370"/>
    <lineage>
        <taxon>Bacteria</taxon>
        <taxon>Bacillati</taxon>
        <taxon>Bacillota</taxon>
        <taxon>Negativicutes</taxon>
        <taxon>Acetonemataceae</taxon>
        <taxon>Acetonema</taxon>
    </lineage>
</organism>
<comment type="caution">
    <text evidence="10">The sequence shown here is derived from an EMBL/GenBank/DDBJ whole genome shotgun (WGS) entry which is preliminary data.</text>
</comment>
<feature type="transmembrane region" description="Helical" evidence="9">
    <location>
        <begin position="54"/>
        <end position="71"/>
    </location>
</feature>
<evidence type="ECO:0000256" key="6">
    <source>
        <dbReference type="ARBA" id="ARBA00022692"/>
    </source>
</evidence>
<evidence type="ECO:0000256" key="9">
    <source>
        <dbReference type="HAMAP-Rule" id="MF_00024"/>
    </source>
</evidence>
<keyword evidence="6 9" id="KW-0812">Transmembrane</keyword>
<dbReference type="InterPro" id="IPR004485">
    <property type="entry name" value="Cobalamin_biosynth_CobD/CbiB"/>
</dbReference>
<dbReference type="EMBL" id="AFGF01000269">
    <property type="protein sequence ID" value="EGO61969.1"/>
    <property type="molecule type" value="Genomic_DNA"/>
</dbReference>
<dbReference type="eggNOG" id="COG1270">
    <property type="taxonomic scope" value="Bacteria"/>
</dbReference>
<feature type="transmembrane region" description="Helical" evidence="9">
    <location>
        <begin position="214"/>
        <end position="234"/>
    </location>
</feature>
<keyword evidence="11" id="KW-1185">Reference proteome</keyword>
<dbReference type="NCBIfam" id="TIGR00380">
    <property type="entry name" value="cobal_cbiB"/>
    <property type="match status" value="1"/>
</dbReference>
<dbReference type="STRING" id="1009370.ALO_20877"/>
<comment type="caution">
    <text evidence="9">Lacks conserved residue(s) required for the propagation of feature annotation.</text>
</comment>
<gene>
    <name evidence="9" type="primary">cobD</name>
    <name evidence="10" type="ORF">ALO_20877</name>
</gene>
<dbReference type="AlphaFoldDB" id="F7NPX8"/>
<evidence type="ECO:0000313" key="10">
    <source>
        <dbReference type="EMBL" id="EGO61969.1"/>
    </source>
</evidence>
<dbReference type="Proteomes" id="UP000003240">
    <property type="component" value="Unassembled WGS sequence"/>
</dbReference>
<dbReference type="UniPathway" id="UPA00148"/>
<evidence type="ECO:0000256" key="2">
    <source>
        <dbReference type="ARBA" id="ARBA00004953"/>
    </source>
</evidence>
<keyword evidence="5 9" id="KW-0169">Cobalamin biosynthesis</keyword>
<proteinExistence type="inferred from homology"/>
<dbReference type="PANTHER" id="PTHR34308">
    <property type="entry name" value="COBALAMIN BIOSYNTHESIS PROTEIN CBIB"/>
    <property type="match status" value="1"/>
</dbReference>
<evidence type="ECO:0000256" key="7">
    <source>
        <dbReference type="ARBA" id="ARBA00022989"/>
    </source>
</evidence>
<reference evidence="10 11" key="1">
    <citation type="journal article" date="2011" name="EMBO J.">
        <title>Structural diversity of bacterial flagellar motors.</title>
        <authorList>
            <person name="Chen S."/>
            <person name="Beeby M."/>
            <person name="Murphy G.E."/>
            <person name="Leadbetter J.R."/>
            <person name="Hendrixson D.R."/>
            <person name="Briegel A."/>
            <person name="Li Z."/>
            <person name="Shi J."/>
            <person name="Tocheva E.I."/>
            <person name="Muller A."/>
            <person name="Dobro M.J."/>
            <person name="Jensen G.J."/>
        </authorList>
    </citation>
    <scope>NUCLEOTIDE SEQUENCE [LARGE SCALE GENOMIC DNA]</scope>
    <source>
        <strain evidence="10 11">DSM 6540</strain>
    </source>
</reference>
<comment type="subcellular location">
    <subcellularLocation>
        <location evidence="1 9">Cell membrane</location>
        <topology evidence="1 9">Multi-pass membrane protein</topology>
    </subcellularLocation>
</comment>
<evidence type="ECO:0000256" key="1">
    <source>
        <dbReference type="ARBA" id="ARBA00004651"/>
    </source>
</evidence>
<dbReference type="GO" id="GO:0009236">
    <property type="term" value="P:cobalamin biosynthetic process"/>
    <property type="evidence" value="ECO:0007669"/>
    <property type="project" value="UniProtKB-UniRule"/>
</dbReference>
<evidence type="ECO:0000256" key="8">
    <source>
        <dbReference type="ARBA" id="ARBA00023136"/>
    </source>
</evidence>
<dbReference type="OrthoDB" id="9811967at2"/>
<feature type="transmembrane region" description="Helical" evidence="9">
    <location>
        <begin position="162"/>
        <end position="179"/>
    </location>
</feature>
<evidence type="ECO:0000313" key="11">
    <source>
        <dbReference type="Proteomes" id="UP000003240"/>
    </source>
</evidence>
<evidence type="ECO:0000256" key="4">
    <source>
        <dbReference type="ARBA" id="ARBA00022475"/>
    </source>
</evidence>
<accession>F7NPX8</accession>
<dbReference type="PANTHER" id="PTHR34308:SF1">
    <property type="entry name" value="COBALAMIN BIOSYNTHESIS PROTEIN CBIB"/>
    <property type="match status" value="1"/>
</dbReference>
<dbReference type="Pfam" id="PF03186">
    <property type="entry name" value="CobD_Cbib"/>
    <property type="match status" value="1"/>
</dbReference>
<protein>
    <recommendedName>
        <fullName evidence="9">Cobalamin biosynthesis protein CobD</fullName>
    </recommendedName>
</protein>
<evidence type="ECO:0000256" key="5">
    <source>
        <dbReference type="ARBA" id="ARBA00022573"/>
    </source>
</evidence>
<comment type="function">
    <text evidence="9">Converts cobyric acid to cobinamide by the addition of aminopropanol on the F carboxylic group.</text>
</comment>
<dbReference type="GO" id="GO:0005886">
    <property type="term" value="C:plasma membrane"/>
    <property type="evidence" value="ECO:0007669"/>
    <property type="project" value="UniProtKB-SubCell"/>
</dbReference>
<sequence>MSQIHYLLPLALLWDWIIGDPRTRFHPVVQMGALIAFLERKLRSPLAAPNSKRMAGSILVLSVLILTYFTARLATELLALLPPLPELLGGALLLSFVISPRSLAQAGREIKALLEAGDLDQARGKVSWIVGRDTAGLNIHQVSRATVETVAENIVDGIISPLFYALLGGLPLAFVYRAVNTMDSMLGYKNEKYMDFGMVAARTDDVFNYIPARITGILLVAACFPLRLSGLMAVKMMLRDAAKHPSPNSGIPEAAVAGALGIQLGGLNYYGGKPSQRALMGDRLNPIEPGHIEATIRLMYVTTWLFTLTAAAIANM</sequence>
<keyword evidence="7 9" id="KW-1133">Transmembrane helix</keyword>
<dbReference type="GO" id="GO:0048472">
    <property type="term" value="F:threonine-phosphate decarboxylase activity"/>
    <property type="evidence" value="ECO:0007669"/>
    <property type="project" value="InterPro"/>
</dbReference>
<comment type="pathway">
    <text evidence="2 9">Cofactor biosynthesis; adenosylcobalamin biosynthesis.</text>
</comment>
<name>F7NPX8_9FIRM</name>